<dbReference type="EMBL" id="PFWU01000042">
    <property type="protein sequence ID" value="PJA45361.1"/>
    <property type="molecule type" value="Genomic_DNA"/>
</dbReference>
<accession>A0A2M7XBT6</accession>
<dbReference type="AlphaFoldDB" id="A0A2M7XBT6"/>
<proteinExistence type="predicted"/>
<reference evidence="4" key="1">
    <citation type="submission" date="2017-09" db="EMBL/GenBank/DDBJ databases">
        <title>Depth-based differentiation of microbial function through sediment-hosted aquifers and enrichment of novel symbionts in the deep terrestrial subsurface.</title>
        <authorList>
            <person name="Probst A.J."/>
            <person name="Ladd B."/>
            <person name="Jarett J.K."/>
            <person name="Geller-Mcgrath D.E."/>
            <person name="Sieber C.M.K."/>
            <person name="Emerson J.B."/>
            <person name="Anantharaman K."/>
            <person name="Thomas B.C."/>
            <person name="Malmstrom R."/>
            <person name="Stieglmeier M."/>
            <person name="Klingl A."/>
            <person name="Woyke T."/>
            <person name="Ryan C.M."/>
            <person name="Banfield J.F."/>
        </authorList>
    </citation>
    <scope>NUCLEOTIDE SEQUENCE [LARGE SCALE GENOMIC DNA]</scope>
</reference>
<dbReference type="Pfam" id="PF13517">
    <property type="entry name" value="FG-GAP_3"/>
    <property type="match status" value="1"/>
</dbReference>
<dbReference type="Pfam" id="PF14885">
    <property type="entry name" value="GHL15"/>
    <property type="match status" value="1"/>
</dbReference>
<dbReference type="Gene3D" id="2.130.10.130">
    <property type="entry name" value="Integrin alpha, N-terminal"/>
    <property type="match status" value="1"/>
</dbReference>
<dbReference type="SUPFAM" id="SSF69318">
    <property type="entry name" value="Integrin alpha N-terminal domain"/>
    <property type="match status" value="1"/>
</dbReference>
<dbReference type="InterPro" id="IPR029455">
    <property type="entry name" value="GHL15"/>
</dbReference>
<evidence type="ECO:0000256" key="1">
    <source>
        <dbReference type="ARBA" id="ARBA00022729"/>
    </source>
</evidence>
<feature type="signal peptide" evidence="2">
    <location>
        <begin position="1"/>
        <end position="24"/>
    </location>
</feature>
<organism evidence="3 4">
    <name type="scientific">Candidatus Uhrbacteria bacterium CG_4_9_14_3_um_filter_50_9</name>
    <dbReference type="NCBI Taxonomy" id="1975035"/>
    <lineage>
        <taxon>Bacteria</taxon>
        <taxon>Candidatus Uhriibacteriota</taxon>
    </lineage>
</organism>
<dbReference type="PANTHER" id="PTHR46580:SF4">
    <property type="entry name" value="ATP_GTP-BINDING PROTEIN"/>
    <property type="match status" value="1"/>
</dbReference>
<dbReference type="InterPro" id="IPR028994">
    <property type="entry name" value="Integrin_alpha_N"/>
</dbReference>
<evidence type="ECO:0000313" key="4">
    <source>
        <dbReference type="Proteomes" id="UP000229385"/>
    </source>
</evidence>
<name>A0A2M7XBT6_9BACT</name>
<protein>
    <submittedName>
        <fullName evidence="3">Uncharacterized protein</fullName>
    </submittedName>
</protein>
<keyword evidence="1 2" id="KW-0732">Signal</keyword>
<evidence type="ECO:0000256" key="2">
    <source>
        <dbReference type="SAM" id="SignalP"/>
    </source>
</evidence>
<feature type="chain" id="PRO_5014727860" evidence="2">
    <location>
        <begin position="25"/>
        <end position="672"/>
    </location>
</feature>
<evidence type="ECO:0000313" key="3">
    <source>
        <dbReference type="EMBL" id="PJA45361.1"/>
    </source>
</evidence>
<sequence length="672" mass="74332">MRRTALTTLLLAVMILHPAQSVRAVTNSNEYVRTANYFLLSGPALDSAMPTLASFDLIIIPVEAQVYNQSFFSSIRDRNPDILILPYIPTVSWNDLYWIDDLHQSMSAQLDSDWWLTDGDGDQVSVWPNTRALNLNSGWSEFLPEWTRDEVLSTGYWDGIFYDEVQDSISWLGDVDVDKDGNRDSASSADTLWENKYEDLFEYTRTLIGDEYIVITNGSSNSRFANHTNGRMFETFPSSGNTLAEWADKADEYLDLEVEVNEPSVQVINVNTENTGNENFQEVRFGLTTTLLGDGYFSYDFGTQDHSQLWTYDEYSAYLGAPKSTLQNATNPQDTTISTGVWQRDFEEGKVIVNATSSTQTIELGGEFEKIHGTQDPSFNDGSIIYEVTLESQDGIVLLRPIEEILDATFLNGAFARIFDREGNTKRTGFFAYENTAKGGTQVIRYDLDFDGAREYVVADDTYVSIYHEDGSLYVQFAPYESHYDQGINISVGDIENDGSVEIVTGTENGGGPHVRVFNADGVLINPGFFAYADSFRGGVNVTIGDLNGDGIKEIITGAGFNGGPHVRVFKKNGTLINPGFFAYDERFRGGVNVAAGDVDGDGIDDIVTGPGLGEQPVARVYDRDGNLKSEFVVFDTTDKEGLEIAVTDVDGDGIAEIIGLTTDVFTLSTLF</sequence>
<dbReference type="Proteomes" id="UP000229385">
    <property type="component" value="Unassembled WGS sequence"/>
</dbReference>
<dbReference type="PANTHER" id="PTHR46580">
    <property type="entry name" value="SENSOR KINASE-RELATED"/>
    <property type="match status" value="1"/>
</dbReference>
<comment type="caution">
    <text evidence="3">The sequence shown here is derived from an EMBL/GenBank/DDBJ whole genome shotgun (WGS) entry which is preliminary data.</text>
</comment>
<gene>
    <name evidence="3" type="ORF">CO174_03490</name>
</gene>
<dbReference type="InterPro" id="IPR013517">
    <property type="entry name" value="FG-GAP"/>
</dbReference>